<organism evidence="1 2">
    <name type="scientific">Variovorax paradoxus</name>
    <dbReference type="NCBI Taxonomy" id="34073"/>
    <lineage>
        <taxon>Bacteria</taxon>
        <taxon>Pseudomonadati</taxon>
        <taxon>Pseudomonadota</taxon>
        <taxon>Betaproteobacteria</taxon>
        <taxon>Burkholderiales</taxon>
        <taxon>Comamonadaceae</taxon>
        <taxon>Variovorax</taxon>
    </lineage>
</organism>
<dbReference type="AlphaFoldDB" id="A0A0D0M2E6"/>
<dbReference type="InterPro" id="IPR023346">
    <property type="entry name" value="Lysozyme-like_dom_sf"/>
</dbReference>
<dbReference type="EMBL" id="JXQQ01000008">
    <property type="protein sequence ID" value="KIQ35858.1"/>
    <property type="molecule type" value="Genomic_DNA"/>
</dbReference>
<dbReference type="InterPro" id="IPR011055">
    <property type="entry name" value="Dup_hybrid_motif"/>
</dbReference>
<dbReference type="SUPFAM" id="SSF53955">
    <property type="entry name" value="Lysozyme-like"/>
    <property type="match status" value="1"/>
</dbReference>
<dbReference type="Gene3D" id="2.70.70.10">
    <property type="entry name" value="Glucose Permease (Domain IIA)"/>
    <property type="match status" value="1"/>
</dbReference>
<protein>
    <submittedName>
        <fullName evidence="1">Uncharacterized protein</fullName>
    </submittedName>
</protein>
<sequence>MVRMILSPPFLPARPSQSETAWLDAAMAQPTSRLSSTNAAEGSFPLSLQLAWHNGIHLQAPQAAGAYLPVRAIADGTVVFVHPPTVPDNDVHHALNYNPFNAGTPSPAWTSDGFVVIEHKGEIGAAGAVATEFVYYSACMHLGSLASHPRTRRPLKAGDFVYRKEALGTPGQIYGHDGQIHFEICCDEANLEKLTTRKRNWADPLAPQPPTANGRTDAVFGSLYIYLPAGTPTRSSQPTSHLRSAVHTGGAASAATDFFLPDTLRAAQWVQITYEHGSAILASYDKLGAPIGQPRNDSRYDYITVATMRPGASQSFEYDLSAVANDRHGTLDVATQATSSPSGWYELLRFGRNLGPDALPANAAHWRKVVTPDGGLWVDLNAPGTFKFSDADFPAITGWNCFDDDTTQTDQRCDSLRMKTLIRDPDRTNDRRMERAQLARRLGEPEVRHKLRRTICKFPSEWDQKDVEKRYGWLETEDFKSTDDDATGVQKWERFVKHAKAVTFPDLPEAFLKADWRFHPREFVGHMRQCGWLSCEEMKQIYKRDSANNAPVFLAIEKYQLALNRMTQKYLLNTRKRLPHIFGQGATESNFLKTMQETAMTGIAVNGEVHGTSGIHPQSKADESSFGHWWGLNPNERVDWHGSRKYNSNGGLISSSYNWRMGNLGNPDAQKFRGRGFKQLTGRDNYVQYWVYRGWLAASSFDKHWWSDPQYMARNAQGMRKIPGVVDNPEIVGTQPYNCMDAGGWYMVFQRSDVIREIDSDLDHLAAGAHEQSQETATSRAVTRAINGGELGWDKRLENTRAAKKILLDS</sequence>
<evidence type="ECO:0000313" key="2">
    <source>
        <dbReference type="Proteomes" id="UP000032067"/>
    </source>
</evidence>
<dbReference type="OrthoDB" id="1242806at2"/>
<dbReference type="RefSeq" id="WP_042577411.1">
    <property type="nucleotide sequence ID" value="NZ_JXQQ01000008.1"/>
</dbReference>
<name>A0A0D0M2E6_VARPD</name>
<comment type="caution">
    <text evidence="1">The sequence shown here is derived from an EMBL/GenBank/DDBJ whole genome shotgun (WGS) entry which is preliminary data.</text>
</comment>
<dbReference type="CDD" id="cd12797">
    <property type="entry name" value="M23_peptidase"/>
    <property type="match status" value="1"/>
</dbReference>
<accession>A0A0D0M2E6</accession>
<proteinExistence type="predicted"/>
<dbReference type="Proteomes" id="UP000032067">
    <property type="component" value="Unassembled WGS sequence"/>
</dbReference>
<reference evidence="1 2" key="1">
    <citation type="submission" date="2014-12" db="EMBL/GenBank/DDBJ databases">
        <title>16Stimator: statistical estimation of ribosomal gene copy numbers from draft genome assemblies.</title>
        <authorList>
            <person name="Perisin M.A."/>
            <person name="Vetter M."/>
            <person name="Gilbert J.A."/>
            <person name="Bergelson J."/>
        </authorList>
    </citation>
    <scope>NUCLEOTIDE SEQUENCE [LARGE SCALE GENOMIC DNA]</scope>
    <source>
        <strain evidence="1 2">MEDvA23</strain>
    </source>
</reference>
<dbReference type="Gene3D" id="1.10.530.10">
    <property type="match status" value="1"/>
</dbReference>
<evidence type="ECO:0000313" key="1">
    <source>
        <dbReference type="EMBL" id="KIQ35858.1"/>
    </source>
</evidence>
<gene>
    <name evidence="1" type="ORF">RT97_03580</name>
</gene>